<protein>
    <submittedName>
        <fullName evidence="1">Uncharacterized protein</fullName>
    </submittedName>
</protein>
<dbReference type="OrthoDB" id="270318at2759"/>
<dbReference type="SUPFAM" id="SSF48576">
    <property type="entry name" value="Terpenoid synthases"/>
    <property type="match status" value="1"/>
</dbReference>
<feature type="non-terminal residue" evidence="1">
    <location>
        <position position="1"/>
    </location>
</feature>
<dbReference type="Pfam" id="PF00494">
    <property type="entry name" value="SQS_PSY"/>
    <property type="match status" value="1"/>
</dbReference>
<dbReference type="Gene3D" id="1.10.600.10">
    <property type="entry name" value="Farnesyl Diphosphate Synthase"/>
    <property type="match status" value="1"/>
</dbReference>
<dbReference type="InterPro" id="IPR002060">
    <property type="entry name" value="Squ/phyt_synthse"/>
</dbReference>
<name>W2SSK5_NECAM</name>
<dbReference type="EMBL" id="KI666737">
    <property type="protein sequence ID" value="ETN71801.1"/>
    <property type="molecule type" value="Genomic_DNA"/>
</dbReference>
<evidence type="ECO:0000313" key="2">
    <source>
        <dbReference type="Proteomes" id="UP000053676"/>
    </source>
</evidence>
<reference evidence="1" key="1">
    <citation type="submission" date="2013-04" db="EMBL/GenBank/DDBJ databases">
        <title>Draft genome of the hookworm Necator americanus.</title>
        <authorList>
            <person name="Mitreva M."/>
        </authorList>
    </citation>
    <scope>NUCLEOTIDE SEQUENCE</scope>
</reference>
<evidence type="ECO:0000313" key="1">
    <source>
        <dbReference type="EMBL" id="ETN71801.1"/>
    </source>
</evidence>
<feature type="non-terminal residue" evidence="1">
    <location>
        <position position="97"/>
    </location>
</feature>
<gene>
    <name evidence="1" type="ORF">NECAME_19159</name>
</gene>
<dbReference type="Proteomes" id="UP000053676">
    <property type="component" value="Unassembled WGS sequence"/>
</dbReference>
<dbReference type="AlphaFoldDB" id="W2SSK5"/>
<dbReference type="InterPro" id="IPR008949">
    <property type="entry name" value="Isoprenoid_synthase_dom_sf"/>
</dbReference>
<keyword evidence="2" id="KW-1185">Reference proteome</keyword>
<organism evidence="1 2">
    <name type="scientific">Necator americanus</name>
    <name type="common">Human hookworm</name>
    <dbReference type="NCBI Taxonomy" id="51031"/>
    <lineage>
        <taxon>Eukaryota</taxon>
        <taxon>Metazoa</taxon>
        <taxon>Ecdysozoa</taxon>
        <taxon>Nematoda</taxon>
        <taxon>Chromadorea</taxon>
        <taxon>Rhabditida</taxon>
        <taxon>Rhabditina</taxon>
        <taxon>Rhabditomorpha</taxon>
        <taxon>Strongyloidea</taxon>
        <taxon>Ancylostomatidae</taxon>
        <taxon>Bunostominae</taxon>
        <taxon>Necator</taxon>
    </lineage>
</organism>
<proteinExistence type="predicted"/>
<accession>W2SSK5</accession>
<sequence>LSAYGKATTGALVRLQAESLARECAVLTPPDEVIYAANELGAAYSIMNLIRSSLPLMARGVVLLPTDLLTLHSLTLDKVYNRKNPEAVVALVKDLVQ</sequence>
<dbReference type="STRING" id="51031.W2SSK5"/>
<dbReference type="KEGG" id="nai:NECAME_19159"/>